<dbReference type="InterPro" id="IPR006600">
    <property type="entry name" value="HTH_CenpB_DNA-bd_dom"/>
</dbReference>
<dbReference type="OrthoDB" id="125347at2759"/>
<organism evidence="3 4">
    <name type="scientific">Pararge aegeria aegeria</name>
    <dbReference type="NCBI Taxonomy" id="348720"/>
    <lineage>
        <taxon>Eukaryota</taxon>
        <taxon>Metazoa</taxon>
        <taxon>Ecdysozoa</taxon>
        <taxon>Arthropoda</taxon>
        <taxon>Hexapoda</taxon>
        <taxon>Insecta</taxon>
        <taxon>Pterygota</taxon>
        <taxon>Neoptera</taxon>
        <taxon>Endopterygota</taxon>
        <taxon>Lepidoptera</taxon>
        <taxon>Glossata</taxon>
        <taxon>Ditrysia</taxon>
        <taxon>Papilionoidea</taxon>
        <taxon>Nymphalidae</taxon>
        <taxon>Satyrinae</taxon>
        <taxon>Satyrini</taxon>
        <taxon>Parargina</taxon>
        <taxon>Pararge</taxon>
    </lineage>
</organism>
<dbReference type="GO" id="GO:0005634">
    <property type="term" value="C:nucleus"/>
    <property type="evidence" value="ECO:0007669"/>
    <property type="project" value="TreeGrafter"/>
</dbReference>
<dbReference type="InterPro" id="IPR050863">
    <property type="entry name" value="CenT-Element_Derived"/>
</dbReference>
<evidence type="ECO:0000313" key="3">
    <source>
        <dbReference type="EMBL" id="CAH2217988.1"/>
    </source>
</evidence>
<evidence type="ECO:0000256" key="1">
    <source>
        <dbReference type="ARBA" id="ARBA00023125"/>
    </source>
</evidence>
<proteinExistence type="predicted"/>
<dbReference type="PROSITE" id="PS51253">
    <property type="entry name" value="HTH_CENPB"/>
    <property type="match status" value="1"/>
</dbReference>
<evidence type="ECO:0000259" key="2">
    <source>
        <dbReference type="PROSITE" id="PS51253"/>
    </source>
</evidence>
<gene>
    <name evidence="3" type="primary">jg15871</name>
    <name evidence="3" type="ORF">PAEG_LOCUS5864</name>
</gene>
<dbReference type="PANTHER" id="PTHR19303">
    <property type="entry name" value="TRANSPOSON"/>
    <property type="match status" value="1"/>
</dbReference>
<dbReference type="Pfam" id="PF03221">
    <property type="entry name" value="HTH_Tnp_Tc5"/>
    <property type="match status" value="1"/>
</dbReference>
<dbReference type="PANTHER" id="PTHR19303:SF73">
    <property type="entry name" value="PROTEIN PDC2"/>
    <property type="match status" value="1"/>
</dbReference>
<dbReference type="Pfam" id="PF03184">
    <property type="entry name" value="DDE_1"/>
    <property type="match status" value="1"/>
</dbReference>
<sequence length="264" mass="29888">MIKEKAQEFASKLHIDNFSGSNGWLEGVKKRNDIAFKNVCGESNSVDNNECNEWIKNLPALLHDYSPDDVFNADEACVFYKCLPDKIFTFKGQSCHGGKLSKDWVTELVSANMSGTEKLPLLLIGKSKSPRCFKDVLKSIEENKSPEINILQAMRFARKACFSLSKTTISNCFQKAGFKVTNVSDPESLQEELEICAAFPERDRIFTTCRNDLNEQQVNFQDFVSMDDNVLISEKLNDDDIVAMYSSLDTEEEEEDCEETPVKI</sequence>
<dbReference type="AlphaFoldDB" id="A0A8S4QU80"/>
<keyword evidence="4" id="KW-1185">Reference proteome</keyword>
<keyword evidence="1" id="KW-0238">DNA-binding</keyword>
<name>A0A8S4QU80_9NEOP</name>
<evidence type="ECO:0000313" key="4">
    <source>
        <dbReference type="Proteomes" id="UP000838756"/>
    </source>
</evidence>
<reference evidence="3" key="1">
    <citation type="submission" date="2022-03" db="EMBL/GenBank/DDBJ databases">
        <authorList>
            <person name="Lindestad O."/>
        </authorList>
    </citation>
    <scope>NUCLEOTIDE SEQUENCE</scope>
</reference>
<dbReference type="GO" id="GO:0003677">
    <property type="term" value="F:DNA binding"/>
    <property type="evidence" value="ECO:0007669"/>
    <property type="project" value="UniProtKB-KW"/>
</dbReference>
<protein>
    <submittedName>
        <fullName evidence="3">Jg15871 protein</fullName>
    </submittedName>
</protein>
<dbReference type="InterPro" id="IPR004875">
    <property type="entry name" value="DDE_SF_endonuclease_dom"/>
</dbReference>
<comment type="caution">
    <text evidence="3">The sequence shown here is derived from an EMBL/GenBank/DDBJ whole genome shotgun (WGS) entry which is preliminary data.</text>
</comment>
<dbReference type="EMBL" id="CAKXAJ010018901">
    <property type="protein sequence ID" value="CAH2217988.1"/>
    <property type="molecule type" value="Genomic_DNA"/>
</dbReference>
<feature type="domain" description="HTH CENPB-type" evidence="2">
    <location>
        <begin position="1"/>
        <end position="38"/>
    </location>
</feature>
<accession>A0A8S4QU80</accession>
<dbReference type="Gene3D" id="1.10.10.60">
    <property type="entry name" value="Homeodomain-like"/>
    <property type="match status" value="1"/>
</dbReference>
<dbReference type="Proteomes" id="UP000838756">
    <property type="component" value="Unassembled WGS sequence"/>
</dbReference>